<organism evidence="1 2">
    <name type="scientific">Flavobacterium pectinovorum</name>
    <dbReference type="NCBI Taxonomy" id="29533"/>
    <lineage>
        <taxon>Bacteria</taxon>
        <taxon>Pseudomonadati</taxon>
        <taxon>Bacteroidota</taxon>
        <taxon>Flavobacteriia</taxon>
        <taxon>Flavobacteriales</taxon>
        <taxon>Flavobacteriaceae</taxon>
        <taxon>Flavobacterium</taxon>
    </lineage>
</organism>
<reference evidence="1 2" key="1">
    <citation type="submission" date="2016-11" db="EMBL/GenBank/DDBJ databases">
        <authorList>
            <person name="Varghese N."/>
            <person name="Submissions S."/>
        </authorList>
    </citation>
    <scope>NUCLEOTIDE SEQUENCE [LARGE SCALE GENOMIC DNA]</scope>
    <source>
        <strain evidence="1 2">DSM 6368</strain>
    </source>
</reference>
<name>A0ABY1IWY3_9FLAO</name>
<comment type="caution">
    <text evidence="1">The sequence shown here is derived from an EMBL/GenBank/DDBJ whole genome shotgun (WGS) entry which is preliminary data.</text>
</comment>
<accession>A0ABY1IWY3</accession>
<dbReference type="EMBL" id="FRBX01000001">
    <property type="protein sequence ID" value="SHL26505.1"/>
    <property type="molecule type" value="Genomic_DNA"/>
</dbReference>
<proteinExistence type="predicted"/>
<evidence type="ECO:0000313" key="2">
    <source>
        <dbReference type="Proteomes" id="UP000184216"/>
    </source>
</evidence>
<dbReference type="Proteomes" id="UP000184216">
    <property type="component" value="Unassembled WGS sequence"/>
</dbReference>
<evidence type="ECO:0000313" key="1">
    <source>
        <dbReference type="EMBL" id="SHL26505.1"/>
    </source>
</evidence>
<gene>
    <name evidence="1" type="ORF">SAMN05444387_0174</name>
</gene>
<protein>
    <submittedName>
        <fullName evidence="1">Uncharacterized protein</fullName>
    </submittedName>
</protein>
<sequence>MQFCNSQIAHNNYKIKMRTIFLTSIVFSLFSHSMVSMCKFKSVQDTIFIKKECSVKNLMIKTERRERNRKFIFWKLPHKKITIVDKVINTDGKVIFKKSTILVCSADACGDTKFRRIKIIENEIWIFQYNRNPDNAVIKHYDFCGKYLNKTDWNEKSFDEY</sequence>
<keyword evidence="2" id="KW-1185">Reference proteome</keyword>